<feature type="compositionally biased region" description="Gly residues" evidence="1">
    <location>
        <begin position="152"/>
        <end position="164"/>
    </location>
</feature>
<proteinExistence type="predicted"/>
<evidence type="ECO:0000256" key="1">
    <source>
        <dbReference type="SAM" id="MobiDB-lite"/>
    </source>
</evidence>
<gene>
    <name evidence="2" type="ORF">HDG69_002785</name>
</gene>
<dbReference type="RefSeq" id="WP_171784412.1">
    <property type="nucleotide sequence ID" value="NZ_BAAAML010000012.1"/>
</dbReference>
<keyword evidence="3" id="KW-1185">Reference proteome</keyword>
<evidence type="ECO:0000313" key="2">
    <source>
        <dbReference type="EMBL" id="NOV98200.1"/>
    </source>
</evidence>
<sequence length="244" mass="26421">MSACISRHGEYSDHEPDETYACRLCGAIDTDALVAEVRRLTQWKAEALEVLSGWESVWESLGRPGQLGQPKSTGVLAEVRQLTEEQDRVVTLAAADRDYAYMLEGVVERVEALVFPLEDGGPTDDETLSVRDLRAALHPQEPHAPAQDAGSGSDGAEGAGGGNGAQIAGSDRKRYVVTVPSCNCDAESTFVELTEEEVALLERVDKALDPLAGIGVEPVEEAEEWHLDAAERHARWNAIETEEP</sequence>
<dbReference type="EMBL" id="JABEZU010000003">
    <property type="protein sequence ID" value="NOV98200.1"/>
    <property type="molecule type" value="Genomic_DNA"/>
</dbReference>
<name>A0ABX2A5R6_9MICO</name>
<accession>A0ABX2A5R6</accession>
<dbReference type="Proteomes" id="UP000757540">
    <property type="component" value="Unassembled WGS sequence"/>
</dbReference>
<organism evidence="2 3">
    <name type="scientific">Isoptericola halotolerans</name>
    <dbReference type="NCBI Taxonomy" id="300560"/>
    <lineage>
        <taxon>Bacteria</taxon>
        <taxon>Bacillati</taxon>
        <taxon>Actinomycetota</taxon>
        <taxon>Actinomycetes</taxon>
        <taxon>Micrococcales</taxon>
        <taxon>Promicromonosporaceae</taxon>
        <taxon>Isoptericola</taxon>
    </lineage>
</organism>
<comment type="caution">
    <text evidence="2">The sequence shown here is derived from an EMBL/GenBank/DDBJ whole genome shotgun (WGS) entry which is preliminary data.</text>
</comment>
<evidence type="ECO:0000313" key="3">
    <source>
        <dbReference type="Proteomes" id="UP000757540"/>
    </source>
</evidence>
<reference evidence="2 3" key="1">
    <citation type="submission" date="2020-05" db="EMBL/GenBank/DDBJ databases">
        <title>Genomic Encyclopedia of Type Strains, Phase III (KMG-III): the genomes of soil and plant-associated and newly described type strains.</title>
        <authorList>
            <person name="Whitman W."/>
        </authorList>
    </citation>
    <scope>NUCLEOTIDE SEQUENCE [LARGE SCALE GENOMIC DNA]</scope>
    <source>
        <strain evidence="2 3">KCTC 19046</strain>
    </source>
</reference>
<protein>
    <submittedName>
        <fullName evidence="2">Uncharacterized protein</fullName>
    </submittedName>
</protein>
<feature type="region of interest" description="Disordered" evidence="1">
    <location>
        <begin position="140"/>
        <end position="169"/>
    </location>
</feature>